<dbReference type="Pfam" id="PF02733">
    <property type="entry name" value="Dak1"/>
    <property type="match status" value="1"/>
</dbReference>
<dbReference type="Proteomes" id="UP000250143">
    <property type="component" value="Chromosome"/>
</dbReference>
<keyword evidence="1" id="KW-0175">Coiled coil</keyword>
<dbReference type="SUPFAM" id="SSF82549">
    <property type="entry name" value="DAK1/DegV-like"/>
    <property type="match status" value="1"/>
</dbReference>
<dbReference type="Pfam" id="PF13518">
    <property type="entry name" value="HTH_28"/>
    <property type="match status" value="1"/>
</dbReference>
<dbReference type="InterPro" id="IPR009057">
    <property type="entry name" value="Homeodomain-like_sf"/>
</dbReference>
<sequence>MKKIMNDPSNVVPEMVAGLVSAYPTYLTQLLETTAVVRTDRTSMQGKVGLVSGGGSGHEPAHAGFVGSGMLSAAVCGQVFTSPTPDQIYEAIKASDTGAGVFLIIKNYSGDVMNFEMAKDMAELDGIKVSSIIVDDDIAVENSLYTQGKRGVAGTVLMHKILGAAADQKASLAEIEALAKEVMSHLKTLGVALSAATVPEVGKPGFELADDEIEYGVGIHSEVNPLSWTKESDLGGFTMTKFSFEDKLRAVNMYLRGYGSNTVAKVYKVKNHSNILMWVKRYQKYGIDGLKVRRPKYDYDGNFKLNVLNWRKRHKASYPETALQFDISDPGTIATWQRKLDTKGVDALFTRRGRAKHMTTNNNKQAEKSELSELERLRAENRALRVENEYLKKLDALVQKRGHRKKNIKASKN</sequence>
<accession>A0ABM6WVG9</accession>
<protein>
    <submittedName>
        <fullName evidence="3">Dihydroxyacetone kinase</fullName>
    </submittedName>
</protein>
<dbReference type="Gene3D" id="1.10.10.10">
    <property type="entry name" value="Winged helix-like DNA-binding domain superfamily/Winged helix DNA-binding domain"/>
    <property type="match status" value="1"/>
</dbReference>
<dbReference type="Gene3D" id="3.30.1180.20">
    <property type="entry name" value="Dihydroxyacetone kinase, domain 2"/>
    <property type="match status" value="1"/>
</dbReference>
<dbReference type="InterPro" id="IPR050861">
    <property type="entry name" value="Dihydroxyacetone_Kinase"/>
</dbReference>
<dbReference type="InterPro" id="IPR004006">
    <property type="entry name" value="DhaK_dom"/>
</dbReference>
<dbReference type="InterPro" id="IPR055247">
    <property type="entry name" value="InsJ-like_HTH"/>
</dbReference>
<evidence type="ECO:0000256" key="1">
    <source>
        <dbReference type="SAM" id="Coils"/>
    </source>
</evidence>
<dbReference type="PANTHER" id="PTHR28629:SF4">
    <property type="entry name" value="TRIOKINASE_FMN CYCLASE"/>
    <property type="match status" value="1"/>
</dbReference>
<dbReference type="PANTHER" id="PTHR28629">
    <property type="entry name" value="TRIOKINASE/FMN CYCLASE"/>
    <property type="match status" value="1"/>
</dbReference>
<keyword evidence="3" id="KW-0808">Transferase</keyword>
<keyword evidence="4" id="KW-1185">Reference proteome</keyword>
<dbReference type="GO" id="GO:0016301">
    <property type="term" value="F:kinase activity"/>
    <property type="evidence" value="ECO:0007669"/>
    <property type="project" value="UniProtKB-KW"/>
</dbReference>
<name>A0ABM6WVG9_9LACO</name>
<feature type="coiled-coil region" evidence="1">
    <location>
        <begin position="357"/>
        <end position="394"/>
    </location>
</feature>
<evidence type="ECO:0000313" key="3">
    <source>
        <dbReference type="EMBL" id="AWZ39698.1"/>
    </source>
</evidence>
<dbReference type="InterPro" id="IPR036388">
    <property type="entry name" value="WH-like_DNA-bd_sf"/>
</dbReference>
<evidence type="ECO:0000259" key="2">
    <source>
        <dbReference type="PROSITE" id="PS51481"/>
    </source>
</evidence>
<dbReference type="PROSITE" id="PS51481">
    <property type="entry name" value="DHAK"/>
    <property type="match status" value="1"/>
</dbReference>
<dbReference type="EMBL" id="CP023566">
    <property type="protein sequence ID" value="AWZ39698.1"/>
    <property type="molecule type" value="Genomic_DNA"/>
</dbReference>
<proteinExistence type="predicted"/>
<dbReference type="SUPFAM" id="SSF46689">
    <property type="entry name" value="Homeodomain-like"/>
    <property type="match status" value="2"/>
</dbReference>
<reference evidence="3 4" key="1">
    <citation type="submission" date="2017-09" db="EMBL/GenBank/DDBJ databases">
        <title>Predominant Lactobacillus spp. isolated from feces of mice subjected to short-term calorie restriction.</title>
        <authorList>
            <person name="Zhang C."/>
            <person name="Zhao L."/>
            <person name="Pan F."/>
        </authorList>
    </citation>
    <scope>NUCLEOTIDE SEQUENCE [LARGE SCALE GENOMIC DNA]</scope>
    <source>
        <strain evidence="3 4">CR141</strain>
    </source>
</reference>
<feature type="domain" description="DhaK" evidence="2">
    <location>
        <begin position="7"/>
        <end position="345"/>
    </location>
</feature>
<gene>
    <name evidence="3" type="ORF">CPQ89_00935</name>
</gene>
<dbReference type="Gene3D" id="3.40.50.10440">
    <property type="entry name" value="Dihydroxyacetone kinase, domain 1"/>
    <property type="match status" value="1"/>
</dbReference>
<evidence type="ECO:0000313" key="4">
    <source>
        <dbReference type="Proteomes" id="UP000250143"/>
    </source>
</evidence>
<organism evidence="3 4">
    <name type="scientific">Ligilactobacillus murinus</name>
    <dbReference type="NCBI Taxonomy" id="1622"/>
    <lineage>
        <taxon>Bacteria</taxon>
        <taxon>Bacillati</taxon>
        <taxon>Bacillota</taxon>
        <taxon>Bacilli</taxon>
        <taxon>Lactobacillales</taxon>
        <taxon>Lactobacillaceae</taxon>
        <taxon>Ligilactobacillus</taxon>
    </lineage>
</organism>
<keyword evidence="3" id="KW-0418">Kinase</keyword>